<evidence type="ECO:0000313" key="2">
    <source>
        <dbReference type="Proteomes" id="UP000198975"/>
    </source>
</evidence>
<sequence>MDEIEHFTDDRHKAWCIHCGSPIIDRHTNRDHVPTKGLLERPLPPHVPQVEVCKECNTGFSLDEEYFVTFLSCVQAGSADPSAQRNPKIGRALIRNPSLSARLEAAKQITADEYGRQQILWLPEIERIHRVILKNARGHAFYEYGEPMLDDPVSVSAVPLISMNHEQRSNFEEAGGPFTCWPEVGSRMMTRVMTGQDLDDGWVNVQDDIYRYVVFQQGILTVRSVIHNYLATEVIWE</sequence>
<proteinExistence type="predicted"/>
<dbReference type="Proteomes" id="UP000198975">
    <property type="component" value="Unassembled WGS sequence"/>
</dbReference>
<dbReference type="EMBL" id="FMAY01000007">
    <property type="protein sequence ID" value="SCC18764.1"/>
    <property type="molecule type" value="Genomic_DNA"/>
</dbReference>
<dbReference type="OrthoDB" id="9757976at2"/>
<organism evidence="1 2">
    <name type="scientific">Kosakonia oryzendophytica</name>
    <dbReference type="NCBI Taxonomy" id="1005665"/>
    <lineage>
        <taxon>Bacteria</taxon>
        <taxon>Pseudomonadati</taxon>
        <taxon>Pseudomonadota</taxon>
        <taxon>Gammaproteobacteria</taxon>
        <taxon>Enterobacterales</taxon>
        <taxon>Enterobacteriaceae</taxon>
        <taxon>Kosakonia</taxon>
    </lineage>
</organism>
<evidence type="ECO:0000313" key="1">
    <source>
        <dbReference type="EMBL" id="SCC18764.1"/>
    </source>
</evidence>
<keyword evidence="2" id="KW-1185">Reference proteome</keyword>
<protein>
    <recommendedName>
        <fullName evidence="3">HNH endonuclease</fullName>
    </recommendedName>
</protein>
<evidence type="ECO:0008006" key="3">
    <source>
        <dbReference type="Google" id="ProtNLM"/>
    </source>
</evidence>
<accession>A0A1C4CI96</accession>
<dbReference type="RefSeq" id="WP_088237853.1">
    <property type="nucleotide sequence ID" value="NZ_FMAY01000007.1"/>
</dbReference>
<name>A0A1C4CI96_9ENTR</name>
<reference evidence="2" key="1">
    <citation type="submission" date="2016-08" db="EMBL/GenBank/DDBJ databases">
        <authorList>
            <person name="Varghese N."/>
            <person name="Submissions Spin"/>
        </authorList>
    </citation>
    <scope>NUCLEOTIDE SEQUENCE [LARGE SCALE GENOMIC DNA]</scope>
    <source>
        <strain evidence="2">REICA_082</strain>
    </source>
</reference>
<dbReference type="AlphaFoldDB" id="A0A1C4CI96"/>
<gene>
    <name evidence="1" type="ORF">GA0061071_107262</name>
</gene>